<dbReference type="OMA" id="TAFDLEF"/>
<proteinExistence type="predicted"/>
<dbReference type="eggNOG" id="ENOG502T8V9">
    <property type="taxonomic scope" value="Eukaryota"/>
</dbReference>
<dbReference type="HOGENOM" id="CLU_168495_0_0_1"/>
<dbReference type="OrthoDB" id="7882409at2759"/>
<keyword evidence="3" id="KW-1185">Reference proteome</keyword>
<dbReference type="EMBL" id="CH916366">
    <property type="protein sequence ID" value="EDV95590.1"/>
    <property type="molecule type" value="Genomic_DNA"/>
</dbReference>
<evidence type="ECO:0000256" key="1">
    <source>
        <dbReference type="SAM" id="MobiDB-lite"/>
    </source>
</evidence>
<dbReference type="AlphaFoldDB" id="B4IZ68"/>
<organism evidence="3">
    <name type="scientific">Drosophila grimshawi</name>
    <name type="common">Hawaiian fruit fly</name>
    <name type="synonym">Idiomyia grimshawi</name>
    <dbReference type="NCBI Taxonomy" id="7222"/>
    <lineage>
        <taxon>Eukaryota</taxon>
        <taxon>Metazoa</taxon>
        <taxon>Ecdysozoa</taxon>
        <taxon>Arthropoda</taxon>
        <taxon>Hexapoda</taxon>
        <taxon>Insecta</taxon>
        <taxon>Pterygota</taxon>
        <taxon>Neoptera</taxon>
        <taxon>Endopterygota</taxon>
        <taxon>Diptera</taxon>
        <taxon>Brachycera</taxon>
        <taxon>Muscomorpha</taxon>
        <taxon>Ephydroidea</taxon>
        <taxon>Drosophilidae</taxon>
        <taxon>Drosophila</taxon>
        <taxon>Hawaiian Drosophila</taxon>
    </lineage>
</organism>
<dbReference type="InParanoid" id="B4IZ68"/>
<dbReference type="PhylomeDB" id="B4IZ68"/>
<accession>B4IZ68</accession>
<dbReference type="KEGG" id="dgr:6558389"/>
<dbReference type="Pfam" id="PF05306">
    <property type="entry name" value="DUF733"/>
    <property type="match status" value="1"/>
</dbReference>
<name>B4IZ68_DROGR</name>
<gene>
    <name evidence="2" type="primary">Dgri\GH15791</name>
    <name evidence="2" type="ORF">Dgri_GH15791</name>
</gene>
<dbReference type="Proteomes" id="UP000001070">
    <property type="component" value="Unassembled WGS sequence"/>
</dbReference>
<protein>
    <submittedName>
        <fullName evidence="2">GH15791</fullName>
    </submittedName>
</protein>
<evidence type="ECO:0000313" key="2">
    <source>
        <dbReference type="EMBL" id="EDV95590.1"/>
    </source>
</evidence>
<evidence type="ECO:0000313" key="3">
    <source>
        <dbReference type="Proteomes" id="UP000001070"/>
    </source>
</evidence>
<dbReference type="InterPro" id="IPR007970">
    <property type="entry name" value="DUF733"/>
</dbReference>
<reference evidence="2 3" key="1">
    <citation type="journal article" date="2007" name="Nature">
        <title>Evolution of genes and genomes on the Drosophila phylogeny.</title>
        <authorList>
            <consortium name="Drosophila 12 Genomes Consortium"/>
            <person name="Clark A.G."/>
            <person name="Eisen M.B."/>
            <person name="Smith D.R."/>
            <person name="Bergman C.M."/>
            <person name="Oliver B."/>
            <person name="Markow T.A."/>
            <person name="Kaufman T.C."/>
            <person name="Kellis M."/>
            <person name="Gelbart W."/>
            <person name="Iyer V.N."/>
            <person name="Pollard D.A."/>
            <person name="Sackton T.B."/>
            <person name="Larracuente A.M."/>
            <person name="Singh N.D."/>
            <person name="Abad J.P."/>
            <person name="Abt D.N."/>
            <person name="Adryan B."/>
            <person name="Aguade M."/>
            <person name="Akashi H."/>
            <person name="Anderson W.W."/>
            <person name="Aquadro C.F."/>
            <person name="Ardell D.H."/>
            <person name="Arguello R."/>
            <person name="Artieri C.G."/>
            <person name="Barbash D.A."/>
            <person name="Barker D."/>
            <person name="Barsanti P."/>
            <person name="Batterham P."/>
            <person name="Batzoglou S."/>
            <person name="Begun D."/>
            <person name="Bhutkar A."/>
            <person name="Blanco E."/>
            <person name="Bosak S.A."/>
            <person name="Bradley R.K."/>
            <person name="Brand A.D."/>
            <person name="Brent M.R."/>
            <person name="Brooks A.N."/>
            <person name="Brown R.H."/>
            <person name="Butlin R.K."/>
            <person name="Caggese C."/>
            <person name="Calvi B.R."/>
            <person name="Bernardo de Carvalho A."/>
            <person name="Caspi A."/>
            <person name="Castrezana S."/>
            <person name="Celniker S.E."/>
            <person name="Chang J.L."/>
            <person name="Chapple C."/>
            <person name="Chatterji S."/>
            <person name="Chinwalla A."/>
            <person name="Civetta A."/>
            <person name="Clifton S.W."/>
            <person name="Comeron J.M."/>
            <person name="Costello J.C."/>
            <person name="Coyne J.A."/>
            <person name="Daub J."/>
            <person name="David R.G."/>
            <person name="Delcher A.L."/>
            <person name="Delehaunty K."/>
            <person name="Do C.B."/>
            <person name="Ebling H."/>
            <person name="Edwards K."/>
            <person name="Eickbush T."/>
            <person name="Evans J.D."/>
            <person name="Filipski A."/>
            <person name="Findeiss S."/>
            <person name="Freyhult E."/>
            <person name="Fulton L."/>
            <person name="Fulton R."/>
            <person name="Garcia A.C."/>
            <person name="Gardiner A."/>
            <person name="Garfield D.A."/>
            <person name="Garvin B.E."/>
            <person name="Gibson G."/>
            <person name="Gilbert D."/>
            <person name="Gnerre S."/>
            <person name="Godfrey J."/>
            <person name="Good R."/>
            <person name="Gotea V."/>
            <person name="Gravely B."/>
            <person name="Greenberg A.J."/>
            <person name="Griffiths-Jones S."/>
            <person name="Gross S."/>
            <person name="Guigo R."/>
            <person name="Gustafson E.A."/>
            <person name="Haerty W."/>
            <person name="Hahn M.W."/>
            <person name="Halligan D.L."/>
            <person name="Halpern A.L."/>
            <person name="Halter G.M."/>
            <person name="Han M.V."/>
            <person name="Heger A."/>
            <person name="Hillier L."/>
            <person name="Hinrichs A.S."/>
            <person name="Holmes I."/>
            <person name="Hoskins R.A."/>
            <person name="Hubisz M.J."/>
            <person name="Hultmark D."/>
            <person name="Huntley M.A."/>
            <person name="Jaffe D.B."/>
            <person name="Jagadeeshan S."/>
            <person name="Jeck W.R."/>
            <person name="Johnson J."/>
            <person name="Jones C.D."/>
            <person name="Jordan W.C."/>
            <person name="Karpen G.H."/>
            <person name="Kataoka E."/>
            <person name="Keightley P.D."/>
            <person name="Kheradpour P."/>
            <person name="Kirkness E.F."/>
            <person name="Koerich L.B."/>
            <person name="Kristiansen K."/>
            <person name="Kudrna D."/>
            <person name="Kulathinal R.J."/>
            <person name="Kumar S."/>
            <person name="Kwok R."/>
            <person name="Lander E."/>
            <person name="Langley C.H."/>
            <person name="Lapoint R."/>
            <person name="Lazzaro B.P."/>
            <person name="Lee S.J."/>
            <person name="Levesque L."/>
            <person name="Li R."/>
            <person name="Lin C.F."/>
            <person name="Lin M.F."/>
            <person name="Lindblad-Toh K."/>
            <person name="Llopart A."/>
            <person name="Long M."/>
            <person name="Low L."/>
            <person name="Lozovsky E."/>
            <person name="Lu J."/>
            <person name="Luo M."/>
            <person name="Machado C.A."/>
            <person name="Makalowski W."/>
            <person name="Marzo M."/>
            <person name="Matsuda M."/>
            <person name="Matzkin L."/>
            <person name="McAllister B."/>
            <person name="McBride C.S."/>
            <person name="McKernan B."/>
            <person name="McKernan K."/>
            <person name="Mendez-Lago M."/>
            <person name="Minx P."/>
            <person name="Mollenhauer M.U."/>
            <person name="Montooth K."/>
            <person name="Mount S.M."/>
            <person name="Mu X."/>
            <person name="Myers E."/>
            <person name="Negre B."/>
            <person name="Newfeld S."/>
            <person name="Nielsen R."/>
            <person name="Noor M.A."/>
            <person name="O'Grady P."/>
            <person name="Pachter L."/>
            <person name="Papaceit M."/>
            <person name="Parisi M.J."/>
            <person name="Parisi M."/>
            <person name="Parts L."/>
            <person name="Pedersen J.S."/>
            <person name="Pesole G."/>
            <person name="Phillippy A.M."/>
            <person name="Ponting C.P."/>
            <person name="Pop M."/>
            <person name="Porcelli D."/>
            <person name="Powell J.R."/>
            <person name="Prohaska S."/>
            <person name="Pruitt K."/>
            <person name="Puig M."/>
            <person name="Quesneville H."/>
            <person name="Ram K.R."/>
            <person name="Rand D."/>
            <person name="Rasmussen M.D."/>
            <person name="Reed L.K."/>
            <person name="Reenan R."/>
            <person name="Reily A."/>
            <person name="Remington K.A."/>
            <person name="Rieger T.T."/>
            <person name="Ritchie M.G."/>
            <person name="Robin C."/>
            <person name="Rogers Y.H."/>
            <person name="Rohde C."/>
            <person name="Rozas J."/>
            <person name="Rubenfield M.J."/>
            <person name="Ruiz A."/>
            <person name="Russo S."/>
            <person name="Salzberg S.L."/>
            <person name="Sanchez-Gracia A."/>
            <person name="Saranga D.J."/>
            <person name="Sato H."/>
            <person name="Schaeffer S.W."/>
            <person name="Schatz M.C."/>
            <person name="Schlenke T."/>
            <person name="Schwartz R."/>
            <person name="Segarra C."/>
            <person name="Singh R.S."/>
            <person name="Sirot L."/>
            <person name="Sirota M."/>
            <person name="Sisneros N.B."/>
            <person name="Smith C.D."/>
            <person name="Smith T.F."/>
            <person name="Spieth J."/>
            <person name="Stage D.E."/>
            <person name="Stark A."/>
            <person name="Stephan W."/>
            <person name="Strausberg R.L."/>
            <person name="Strempel S."/>
            <person name="Sturgill D."/>
            <person name="Sutton G."/>
            <person name="Sutton G.G."/>
            <person name="Tao W."/>
            <person name="Teichmann S."/>
            <person name="Tobari Y.N."/>
            <person name="Tomimura Y."/>
            <person name="Tsolas J.M."/>
            <person name="Valente V.L."/>
            <person name="Venter E."/>
            <person name="Venter J.C."/>
            <person name="Vicario S."/>
            <person name="Vieira F.G."/>
            <person name="Vilella A.J."/>
            <person name="Villasante A."/>
            <person name="Walenz B."/>
            <person name="Wang J."/>
            <person name="Wasserman M."/>
            <person name="Watts T."/>
            <person name="Wilson D."/>
            <person name="Wilson R.K."/>
            <person name="Wing R.A."/>
            <person name="Wolfner M.F."/>
            <person name="Wong A."/>
            <person name="Wong G.K."/>
            <person name="Wu C.I."/>
            <person name="Wu G."/>
            <person name="Yamamoto D."/>
            <person name="Yang H.P."/>
            <person name="Yang S.P."/>
            <person name="Yorke J.A."/>
            <person name="Yoshida K."/>
            <person name="Zdobnov E."/>
            <person name="Zhang P."/>
            <person name="Zhang Y."/>
            <person name="Zimin A.V."/>
            <person name="Baldwin J."/>
            <person name="Abdouelleil A."/>
            <person name="Abdulkadir J."/>
            <person name="Abebe A."/>
            <person name="Abera B."/>
            <person name="Abreu J."/>
            <person name="Acer S.C."/>
            <person name="Aftuck L."/>
            <person name="Alexander A."/>
            <person name="An P."/>
            <person name="Anderson E."/>
            <person name="Anderson S."/>
            <person name="Arachi H."/>
            <person name="Azer M."/>
            <person name="Bachantsang P."/>
            <person name="Barry A."/>
            <person name="Bayul T."/>
            <person name="Berlin A."/>
            <person name="Bessette D."/>
            <person name="Bloom T."/>
            <person name="Blye J."/>
            <person name="Boguslavskiy L."/>
            <person name="Bonnet C."/>
            <person name="Boukhgalter B."/>
            <person name="Bourzgui I."/>
            <person name="Brown A."/>
            <person name="Cahill P."/>
            <person name="Channer S."/>
            <person name="Cheshatsang Y."/>
            <person name="Chuda L."/>
            <person name="Citroen M."/>
            <person name="Collymore A."/>
            <person name="Cooke P."/>
            <person name="Costello M."/>
            <person name="D'Aco K."/>
            <person name="Daza R."/>
            <person name="De Haan G."/>
            <person name="DeGray S."/>
            <person name="DeMaso C."/>
            <person name="Dhargay N."/>
            <person name="Dooley K."/>
            <person name="Dooley E."/>
            <person name="Doricent M."/>
            <person name="Dorje P."/>
            <person name="Dorjee K."/>
            <person name="Dupes A."/>
            <person name="Elong R."/>
            <person name="Falk J."/>
            <person name="Farina A."/>
            <person name="Faro S."/>
            <person name="Ferguson D."/>
            <person name="Fisher S."/>
            <person name="Foley C.D."/>
            <person name="Franke A."/>
            <person name="Friedrich D."/>
            <person name="Gadbois L."/>
            <person name="Gearin G."/>
            <person name="Gearin C.R."/>
            <person name="Giannoukos G."/>
            <person name="Goode T."/>
            <person name="Graham J."/>
            <person name="Grandbois E."/>
            <person name="Grewal S."/>
            <person name="Gyaltsen K."/>
            <person name="Hafez N."/>
            <person name="Hagos B."/>
            <person name="Hall J."/>
            <person name="Henson C."/>
            <person name="Hollinger A."/>
            <person name="Honan T."/>
            <person name="Huard M.D."/>
            <person name="Hughes L."/>
            <person name="Hurhula B."/>
            <person name="Husby M.E."/>
            <person name="Kamat A."/>
            <person name="Kanga B."/>
            <person name="Kashin S."/>
            <person name="Khazanovich D."/>
            <person name="Kisner P."/>
            <person name="Lance K."/>
            <person name="Lara M."/>
            <person name="Lee W."/>
            <person name="Lennon N."/>
            <person name="Letendre F."/>
            <person name="LeVine R."/>
            <person name="Lipovsky A."/>
            <person name="Liu X."/>
            <person name="Liu J."/>
            <person name="Liu S."/>
            <person name="Lokyitsang T."/>
            <person name="Lokyitsang Y."/>
            <person name="Lubonja R."/>
            <person name="Lui A."/>
            <person name="MacDonald P."/>
            <person name="Magnisalis V."/>
            <person name="Maru K."/>
            <person name="Matthews C."/>
            <person name="McCusker W."/>
            <person name="McDonough S."/>
            <person name="Mehta T."/>
            <person name="Meldrim J."/>
            <person name="Meneus L."/>
            <person name="Mihai O."/>
            <person name="Mihalev A."/>
            <person name="Mihova T."/>
            <person name="Mittelman R."/>
            <person name="Mlenga V."/>
            <person name="Montmayeur A."/>
            <person name="Mulrain L."/>
            <person name="Navidi A."/>
            <person name="Naylor J."/>
            <person name="Negash T."/>
            <person name="Nguyen T."/>
            <person name="Nguyen N."/>
            <person name="Nicol R."/>
            <person name="Norbu C."/>
            <person name="Norbu N."/>
            <person name="Novod N."/>
            <person name="O'Neill B."/>
            <person name="Osman S."/>
            <person name="Markiewicz E."/>
            <person name="Oyono O.L."/>
            <person name="Patti C."/>
            <person name="Phunkhang P."/>
            <person name="Pierre F."/>
            <person name="Priest M."/>
            <person name="Raghuraman S."/>
            <person name="Rege F."/>
            <person name="Reyes R."/>
            <person name="Rise C."/>
            <person name="Rogov P."/>
            <person name="Ross K."/>
            <person name="Ryan E."/>
            <person name="Settipalli S."/>
            <person name="Shea T."/>
            <person name="Sherpa N."/>
            <person name="Shi L."/>
            <person name="Shih D."/>
            <person name="Sparrow T."/>
            <person name="Spaulding J."/>
            <person name="Stalker J."/>
            <person name="Stange-Thomann N."/>
            <person name="Stavropoulos S."/>
            <person name="Stone C."/>
            <person name="Strader C."/>
            <person name="Tesfaye S."/>
            <person name="Thomson T."/>
            <person name="Thoulutsang Y."/>
            <person name="Thoulutsang D."/>
            <person name="Topham K."/>
            <person name="Topping I."/>
            <person name="Tsamla T."/>
            <person name="Vassiliev H."/>
            <person name="Vo A."/>
            <person name="Wangchuk T."/>
            <person name="Wangdi T."/>
            <person name="Weiand M."/>
            <person name="Wilkinson J."/>
            <person name="Wilson A."/>
            <person name="Yadav S."/>
            <person name="Young G."/>
            <person name="Yu Q."/>
            <person name="Zembek L."/>
            <person name="Zhong D."/>
            <person name="Zimmer A."/>
            <person name="Zwirko Z."/>
            <person name="Jaffe D.B."/>
            <person name="Alvarez P."/>
            <person name="Brockman W."/>
            <person name="Butler J."/>
            <person name="Chin C."/>
            <person name="Gnerre S."/>
            <person name="Grabherr M."/>
            <person name="Kleber M."/>
            <person name="Mauceli E."/>
            <person name="MacCallum I."/>
        </authorList>
    </citation>
    <scope>NUCLEOTIDE SEQUENCE [LARGE SCALE GENOMIC DNA]</scope>
    <source>
        <strain evidence="3">Tucson 15287-2541.00</strain>
    </source>
</reference>
<sequence>MSVSFGMLQQEACRAESVSYALYLHREELGRPQRSRRLMRVACTKLQLTNELIWRERRQWELEAPSYQQRSALNRERQYRDILTRNMQRQLEKQQQQRKHKLDTLADSCRATQR</sequence>
<feature type="region of interest" description="Disordered" evidence="1">
    <location>
        <begin position="89"/>
        <end position="114"/>
    </location>
</feature>